<organism evidence="3">
    <name type="scientific">Trypanosoma vivax (strain Y486)</name>
    <dbReference type="NCBI Taxonomy" id="1055687"/>
    <lineage>
        <taxon>Eukaryota</taxon>
        <taxon>Discoba</taxon>
        <taxon>Euglenozoa</taxon>
        <taxon>Kinetoplastea</taxon>
        <taxon>Metakinetoplastina</taxon>
        <taxon>Trypanosomatida</taxon>
        <taxon>Trypanosomatidae</taxon>
        <taxon>Trypanosoma</taxon>
        <taxon>Duttonella</taxon>
    </lineage>
</organism>
<dbReference type="Gene3D" id="1.20.1260.80">
    <property type="match status" value="1"/>
</dbReference>
<gene>
    <name evidence="3" type="ORF">TVY486_1102240</name>
</gene>
<feature type="region of interest" description="Disordered" evidence="1">
    <location>
        <begin position="279"/>
        <end position="314"/>
    </location>
</feature>
<keyword evidence="2" id="KW-0732">Signal</keyword>
<dbReference type="Pfam" id="PF20933">
    <property type="entry name" value="HpHbR"/>
    <property type="match status" value="1"/>
</dbReference>
<evidence type="ECO:0000313" key="3">
    <source>
        <dbReference type="EMBL" id="CCC52739.1"/>
    </source>
</evidence>
<evidence type="ECO:0000256" key="1">
    <source>
        <dbReference type="SAM" id="MobiDB-lite"/>
    </source>
</evidence>
<dbReference type="InterPro" id="IPR049462">
    <property type="entry name" value="HpHbR"/>
</dbReference>
<proteinExistence type="predicted"/>
<feature type="signal peptide" evidence="2">
    <location>
        <begin position="1"/>
        <end position="27"/>
    </location>
</feature>
<evidence type="ECO:0000256" key="2">
    <source>
        <dbReference type="SAM" id="SignalP"/>
    </source>
</evidence>
<feature type="chain" id="PRO_5003410090" evidence="2">
    <location>
        <begin position="28"/>
        <end position="343"/>
    </location>
</feature>
<protein>
    <submittedName>
        <fullName evidence="3">Trypanosoma vivax</fullName>
    </submittedName>
</protein>
<dbReference type="AlphaFoldDB" id="G0UAA6"/>
<dbReference type="VEuPathDB" id="TriTrypDB:TvY486_1102240"/>
<sequence>MSHRLVLSAQWTLLLFSALFCASFAQGDDGEPELVDREDVVGVCEMASGILGAKVSSNLSFQNVRRMFMYATPAAGEAANALSSSTADLERARNALNLLNTHQVSDTARIFRAKAAVKEAEEAHDQVLESSSITLSRTEVVKRTVALAQDELSVVEKHVNTSIPILEAALKRARGTNSAEVKEALRDCKVKATRDISSETFRHLIHDVPDIEKGPVLRWNYVNILNSMRKLEMFFKLARVTRETAGRAAISAKVAAIQTNIAATNAEGEAWDLVAASKKHTKQAEPGTSSKNKWILPAETNNTNDTNHTDEPLPTNVAGSAYTTASSLSIPTAFILVSFLNSN</sequence>
<reference evidence="3" key="1">
    <citation type="journal article" date="2012" name="Proc. Natl. Acad. Sci. U.S.A.">
        <title>Antigenic diversity is generated by distinct evolutionary mechanisms in African trypanosome species.</title>
        <authorList>
            <person name="Jackson A.P."/>
            <person name="Berry A."/>
            <person name="Aslett M."/>
            <person name="Allison H.C."/>
            <person name="Burton P."/>
            <person name="Vavrova-Anderson J."/>
            <person name="Brown R."/>
            <person name="Browne H."/>
            <person name="Corton N."/>
            <person name="Hauser H."/>
            <person name="Gamble J."/>
            <person name="Gilderthorp R."/>
            <person name="Marcello L."/>
            <person name="McQuillan J."/>
            <person name="Otto T.D."/>
            <person name="Quail M.A."/>
            <person name="Sanders M.J."/>
            <person name="van Tonder A."/>
            <person name="Ginger M.L."/>
            <person name="Field M.C."/>
            <person name="Barry J.D."/>
            <person name="Hertz-Fowler C."/>
            <person name="Berriman M."/>
        </authorList>
    </citation>
    <scope>NUCLEOTIDE SEQUENCE</scope>
    <source>
        <strain evidence="3">Y486</strain>
    </source>
</reference>
<name>G0UAA6_TRYVY</name>
<dbReference type="EMBL" id="HE573027">
    <property type="protein sequence ID" value="CCC52739.1"/>
    <property type="molecule type" value="Genomic_DNA"/>
</dbReference>
<accession>G0UAA6</accession>